<evidence type="ECO:0008006" key="4">
    <source>
        <dbReference type="Google" id="ProtNLM"/>
    </source>
</evidence>
<organism evidence="2 3">
    <name type="scientific">Paraphoma chrysanthemicola</name>
    <dbReference type="NCBI Taxonomy" id="798071"/>
    <lineage>
        <taxon>Eukaryota</taxon>
        <taxon>Fungi</taxon>
        <taxon>Dikarya</taxon>
        <taxon>Ascomycota</taxon>
        <taxon>Pezizomycotina</taxon>
        <taxon>Dothideomycetes</taxon>
        <taxon>Pleosporomycetidae</taxon>
        <taxon>Pleosporales</taxon>
        <taxon>Pleosporineae</taxon>
        <taxon>Phaeosphaeriaceae</taxon>
        <taxon>Paraphoma</taxon>
    </lineage>
</organism>
<dbReference type="Pfam" id="PF00106">
    <property type="entry name" value="adh_short"/>
    <property type="match status" value="1"/>
</dbReference>
<dbReference type="OrthoDB" id="2898509at2759"/>
<dbReference type="PANTHER" id="PTHR47534">
    <property type="entry name" value="YALI0E05731P"/>
    <property type="match status" value="1"/>
</dbReference>
<dbReference type="EMBL" id="JAGMVJ010000019">
    <property type="protein sequence ID" value="KAH7076236.1"/>
    <property type="molecule type" value="Genomic_DNA"/>
</dbReference>
<proteinExistence type="predicted"/>
<gene>
    <name evidence="2" type="ORF">FB567DRAFT_535785</name>
</gene>
<dbReference type="GO" id="GO:0016491">
    <property type="term" value="F:oxidoreductase activity"/>
    <property type="evidence" value="ECO:0007669"/>
    <property type="project" value="UniProtKB-KW"/>
</dbReference>
<comment type="caution">
    <text evidence="2">The sequence shown here is derived from an EMBL/GenBank/DDBJ whole genome shotgun (WGS) entry which is preliminary data.</text>
</comment>
<dbReference type="Proteomes" id="UP000813461">
    <property type="component" value="Unassembled WGS sequence"/>
</dbReference>
<keyword evidence="3" id="KW-1185">Reference proteome</keyword>
<dbReference type="SUPFAM" id="SSF51735">
    <property type="entry name" value="NAD(P)-binding Rossmann-fold domains"/>
    <property type="match status" value="1"/>
</dbReference>
<dbReference type="Gene3D" id="3.40.50.720">
    <property type="entry name" value="NAD(P)-binding Rossmann-like Domain"/>
    <property type="match status" value="1"/>
</dbReference>
<accession>A0A8K0QYP4</accession>
<dbReference type="InterPro" id="IPR052228">
    <property type="entry name" value="Sec_Metab_Biosynth_Oxidored"/>
</dbReference>
<name>A0A8K0QYP4_9PLEO</name>
<dbReference type="InterPro" id="IPR002347">
    <property type="entry name" value="SDR_fam"/>
</dbReference>
<dbReference type="PANTHER" id="PTHR47534:SF3">
    <property type="entry name" value="ALCOHOL DEHYDROGENASE-LIKE C-TERMINAL DOMAIN-CONTAINING PROTEIN"/>
    <property type="match status" value="1"/>
</dbReference>
<dbReference type="AlphaFoldDB" id="A0A8K0QYP4"/>
<evidence type="ECO:0000313" key="3">
    <source>
        <dbReference type="Proteomes" id="UP000813461"/>
    </source>
</evidence>
<evidence type="ECO:0000256" key="1">
    <source>
        <dbReference type="ARBA" id="ARBA00023002"/>
    </source>
</evidence>
<sequence length="351" mass="38157">MVSLKEVIASNAQIPTTLPKRLVAIFAGATTGIGESTLKTFVKYAVEPRIYLFARNPDSAARVIAACRQINPQGEYEFVKVDLSLIRETDAACDHVKSKEKLVNLLFLSAGEVSFNRTRTLEGLNLFLAASTYTRMRIVQNLLGPLKKAGETIGLARVVNVAGAGTEGKIDTSDIEAFKIPFTQLRPQLVSMHTLSLESLAEHAPNVSFVHDYPGAVYTDLHKGAKESGGALGWLMYLLLEGIHALLRRWLFVPIEESGERHVYLATSGRYAPHDGHETGILLEKSTVLRGSNGEPGSGVYSVGWDGEGPADRALVALKGLRSDGVKELVWNHMKTEFDRISGASSAQTVL</sequence>
<dbReference type="InterPro" id="IPR036291">
    <property type="entry name" value="NAD(P)-bd_dom_sf"/>
</dbReference>
<feature type="non-terminal residue" evidence="2">
    <location>
        <position position="1"/>
    </location>
</feature>
<keyword evidence="1" id="KW-0560">Oxidoreductase</keyword>
<evidence type="ECO:0000313" key="2">
    <source>
        <dbReference type="EMBL" id="KAH7076236.1"/>
    </source>
</evidence>
<protein>
    <recommendedName>
        <fullName evidence="4">Short-chain dehydrogenase/reductase</fullName>
    </recommendedName>
</protein>
<reference evidence="2" key="1">
    <citation type="journal article" date="2021" name="Nat. Commun.">
        <title>Genetic determinants of endophytism in the Arabidopsis root mycobiome.</title>
        <authorList>
            <person name="Mesny F."/>
            <person name="Miyauchi S."/>
            <person name="Thiergart T."/>
            <person name="Pickel B."/>
            <person name="Atanasova L."/>
            <person name="Karlsson M."/>
            <person name="Huettel B."/>
            <person name="Barry K.W."/>
            <person name="Haridas S."/>
            <person name="Chen C."/>
            <person name="Bauer D."/>
            <person name="Andreopoulos W."/>
            <person name="Pangilinan J."/>
            <person name="LaButti K."/>
            <person name="Riley R."/>
            <person name="Lipzen A."/>
            <person name="Clum A."/>
            <person name="Drula E."/>
            <person name="Henrissat B."/>
            <person name="Kohler A."/>
            <person name="Grigoriev I.V."/>
            <person name="Martin F.M."/>
            <person name="Hacquard S."/>
        </authorList>
    </citation>
    <scope>NUCLEOTIDE SEQUENCE</scope>
    <source>
        <strain evidence="2">MPI-SDFR-AT-0120</strain>
    </source>
</reference>